<evidence type="ECO:0000256" key="5">
    <source>
        <dbReference type="ARBA" id="ARBA00022741"/>
    </source>
</evidence>
<dbReference type="InterPro" id="IPR036890">
    <property type="entry name" value="HATPase_C_sf"/>
</dbReference>
<evidence type="ECO:0000256" key="1">
    <source>
        <dbReference type="ARBA" id="ARBA00000085"/>
    </source>
</evidence>
<dbReference type="EMBL" id="FUYP01000027">
    <property type="protein sequence ID" value="SKB89586.1"/>
    <property type="molecule type" value="Genomic_DNA"/>
</dbReference>
<dbReference type="EC" id="2.7.13.3" evidence="2"/>
<name>A0A1T5F0C5_9SPHN</name>
<dbReference type="InterPro" id="IPR011102">
    <property type="entry name" value="Sig_transdc_His_kinase_HWE"/>
</dbReference>
<evidence type="ECO:0000313" key="10">
    <source>
        <dbReference type="EMBL" id="SKB89586.1"/>
    </source>
</evidence>
<dbReference type="PANTHER" id="PTHR41523:SF8">
    <property type="entry name" value="ETHYLENE RESPONSE SENSOR PROTEIN"/>
    <property type="match status" value="1"/>
</dbReference>
<feature type="domain" description="Signal transduction histidine kinase HWE region" evidence="9">
    <location>
        <begin position="137"/>
        <end position="217"/>
    </location>
</feature>
<feature type="transmembrane region" description="Helical" evidence="8">
    <location>
        <begin position="45"/>
        <end position="63"/>
    </location>
</feature>
<feature type="transmembrane region" description="Helical" evidence="8">
    <location>
        <begin position="95"/>
        <end position="114"/>
    </location>
</feature>
<keyword evidence="4" id="KW-0808">Transferase</keyword>
<evidence type="ECO:0000256" key="7">
    <source>
        <dbReference type="ARBA" id="ARBA00022840"/>
    </source>
</evidence>
<keyword evidence="8" id="KW-0472">Membrane</keyword>
<evidence type="ECO:0000256" key="2">
    <source>
        <dbReference type="ARBA" id="ARBA00012438"/>
    </source>
</evidence>
<keyword evidence="3" id="KW-0597">Phosphoprotein</keyword>
<dbReference type="Proteomes" id="UP000190044">
    <property type="component" value="Unassembled WGS sequence"/>
</dbReference>
<sequence>MTRIDFVKRAILKGSRPVPATLGWVFTALAIPTLLRFAMNPFFDARLPYLVYFPAVLLAAVFLGWRPGTIVAIGSAILANVASGVWLANNWSGPQTLLSAALFGLASALMILVAQTLRRSVVELKATIERERNLAAELGHRAKNHLALIEALARQCEKQGESAETFFERLLPRIQALARAQDLLTRTGWGPCPLAWLVKEALLPFSDHGGITLDGPDVSIPPSQCTPMIIAVHELGTNAAKYGALSQPSGQVAIHWEDPADGSGIRFHWNERGGPEVTEPQRRGLGTRLLARLPVFTDFAHEFPPGGVSCRFRLKPEIA</sequence>
<keyword evidence="6 10" id="KW-0418">Kinase</keyword>
<feature type="transmembrane region" description="Helical" evidence="8">
    <location>
        <begin position="70"/>
        <end position="89"/>
    </location>
</feature>
<keyword evidence="5" id="KW-0547">Nucleotide-binding</keyword>
<proteinExistence type="predicted"/>
<evidence type="ECO:0000256" key="6">
    <source>
        <dbReference type="ARBA" id="ARBA00022777"/>
    </source>
</evidence>
<feature type="transmembrane region" description="Helical" evidence="8">
    <location>
        <begin position="21"/>
        <end position="39"/>
    </location>
</feature>
<accession>A0A1T5F0C5</accession>
<keyword evidence="8" id="KW-0812">Transmembrane</keyword>
<dbReference type="PANTHER" id="PTHR41523">
    <property type="entry name" value="TWO-COMPONENT SYSTEM SENSOR PROTEIN"/>
    <property type="match status" value="1"/>
</dbReference>
<dbReference type="Gene3D" id="3.30.565.10">
    <property type="entry name" value="Histidine kinase-like ATPase, C-terminal domain"/>
    <property type="match status" value="1"/>
</dbReference>
<reference evidence="11" key="1">
    <citation type="submission" date="2017-02" db="EMBL/GenBank/DDBJ databases">
        <authorList>
            <person name="Varghese N."/>
            <person name="Submissions S."/>
        </authorList>
    </citation>
    <scope>NUCLEOTIDE SEQUENCE [LARGE SCALE GENOMIC DNA]</scope>
    <source>
        <strain evidence="11">R11H</strain>
    </source>
</reference>
<evidence type="ECO:0000313" key="11">
    <source>
        <dbReference type="Proteomes" id="UP000190044"/>
    </source>
</evidence>
<keyword evidence="8" id="KW-1133">Transmembrane helix</keyword>
<dbReference type="OrthoDB" id="9760752at2"/>
<evidence type="ECO:0000256" key="4">
    <source>
        <dbReference type="ARBA" id="ARBA00022679"/>
    </source>
</evidence>
<comment type="catalytic activity">
    <reaction evidence="1">
        <text>ATP + protein L-histidine = ADP + protein N-phospho-L-histidine.</text>
        <dbReference type="EC" id="2.7.13.3"/>
    </reaction>
</comment>
<dbReference type="SMART" id="SM00911">
    <property type="entry name" value="HWE_HK"/>
    <property type="match status" value="1"/>
</dbReference>
<dbReference type="GO" id="GO:0004673">
    <property type="term" value="F:protein histidine kinase activity"/>
    <property type="evidence" value="ECO:0007669"/>
    <property type="project" value="UniProtKB-EC"/>
</dbReference>
<dbReference type="GO" id="GO:0005524">
    <property type="term" value="F:ATP binding"/>
    <property type="evidence" value="ECO:0007669"/>
    <property type="project" value="UniProtKB-KW"/>
</dbReference>
<keyword evidence="11" id="KW-1185">Reference proteome</keyword>
<gene>
    <name evidence="10" type="ORF">SAMN06295937_10272</name>
</gene>
<dbReference type="RefSeq" id="WP_079639720.1">
    <property type="nucleotide sequence ID" value="NZ_FUYP01000027.1"/>
</dbReference>
<evidence type="ECO:0000256" key="8">
    <source>
        <dbReference type="SAM" id="Phobius"/>
    </source>
</evidence>
<evidence type="ECO:0000259" key="9">
    <source>
        <dbReference type="SMART" id="SM00911"/>
    </source>
</evidence>
<protein>
    <recommendedName>
        <fullName evidence="2">histidine kinase</fullName>
        <ecNumber evidence="2">2.7.13.3</ecNumber>
    </recommendedName>
</protein>
<dbReference type="AlphaFoldDB" id="A0A1T5F0C5"/>
<organism evidence="10 11">
    <name type="scientific">Sphingopyxis flava</name>
    <dbReference type="NCBI Taxonomy" id="1507287"/>
    <lineage>
        <taxon>Bacteria</taxon>
        <taxon>Pseudomonadati</taxon>
        <taxon>Pseudomonadota</taxon>
        <taxon>Alphaproteobacteria</taxon>
        <taxon>Sphingomonadales</taxon>
        <taxon>Sphingomonadaceae</taxon>
        <taxon>Sphingopyxis</taxon>
    </lineage>
</organism>
<evidence type="ECO:0000256" key="3">
    <source>
        <dbReference type="ARBA" id="ARBA00022553"/>
    </source>
</evidence>
<dbReference type="Pfam" id="PF07536">
    <property type="entry name" value="HWE_HK"/>
    <property type="match status" value="1"/>
</dbReference>
<keyword evidence="7" id="KW-0067">ATP-binding</keyword>